<dbReference type="AlphaFoldDB" id="A0A2P2Q6P9"/>
<name>A0A2P2Q6P9_RHIMU</name>
<reference evidence="1" key="1">
    <citation type="submission" date="2018-02" db="EMBL/GenBank/DDBJ databases">
        <title>Rhizophora mucronata_Transcriptome.</title>
        <authorList>
            <person name="Meera S.P."/>
            <person name="Sreeshan A."/>
            <person name="Augustine A."/>
        </authorList>
    </citation>
    <scope>NUCLEOTIDE SEQUENCE</scope>
    <source>
        <tissue evidence="1">Leaf</tissue>
    </source>
</reference>
<proteinExistence type="predicted"/>
<accession>A0A2P2Q6P9</accession>
<dbReference type="EMBL" id="GGEC01082173">
    <property type="protein sequence ID" value="MBX62657.1"/>
    <property type="molecule type" value="Transcribed_RNA"/>
</dbReference>
<organism evidence="1">
    <name type="scientific">Rhizophora mucronata</name>
    <name type="common">Asiatic mangrove</name>
    <dbReference type="NCBI Taxonomy" id="61149"/>
    <lineage>
        <taxon>Eukaryota</taxon>
        <taxon>Viridiplantae</taxon>
        <taxon>Streptophyta</taxon>
        <taxon>Embryophyta</taxon>
        <taxon>Tracheophyta</taxon>
        <taxon>Spermatophyta</taxon>
        <taxon>Magnoliopsida</taxon>
        <taxon>eudicotyledons</taxon>
        <taxon>Gunneridae</taxon>
        <taxon>Pentapetalae</taxon>
        <taxon>rosids</taxon>
        <taxon>fabids</taxon>
        <taxon>Malpighiales</taxon>
        <taxon>Rhizophoraceae</taxon>
        <taxon>Rhizophora</taxon>
    </lineage>
</organism>
<protein>
    <submittedName>
        <fullName evidence="1">Uncharacterized protein</fullName>
    </submittedName>
</protein>
<evidence type="ECO:0000313" key="1">
    <source>
        <dbReference type="EMBL" id="MBX62657.1"/>
    </source>
</evidence>
<sequence>MVTEESIDIGIFLACNKMRPTLVTRTQHEAGLTNTEMKNIST</sequence>